<dbReference type="PANTHER" id="PTHR10039">
    <property type="entry name" value="AMELOGENIN"/>
    <property type="match status" value="1"/>
</dbReference>
<dbReference type="InterPro" id="IPR007111">
    <property type="entry name" value="NACHT_NTPase"/>
</dbReference>
<keyword evidence="4" id="KW-1185">Reference proteome</keyword>
<gene>
    <name evidence="3" type="ORF">PDIGIT_LOCUS2259</name>
</gene>
<dbReference type="InterPro" id="IPR011990">
    <property type="entry name" value="TPR-like_helical_dom_sf"/>
</dbReference>
<dbReference type="SUPFAM" id="SSF48452">
    <property type="entry name" value="TPR-like"/>
    <property type="match status" value="2"/>
</dbReference>
<dbReference type="Pfam" id="PF24883">
    <property type="entry name" value="NPHP3_N"/>
    <property type="match status" value="1"/>
</dbReference>
<dbReference type="InterPro" id="IPR056884">
    <property type="entry name" value="NPHP3-like_N"/>
</dbReference>
<dbReference type="PANTHER" id="PTHR10039:SF14">
    <property type="entry name" value="NACHT DOMAIN-CONTAINING PROTEIN"/>
    <property type="match status" value="1"/>
</dbReference>
<dbReference type="InterPro" id="IPR054471">
    <property type="entry name" value="GPIID_WHD"/>
</dbReference>
<accession>A0A9W4XHZ6</accession>
<dbReference type="AlphaFoldDB" id="A0A9W4XHZ6"/>
<dbReference type="Gene3D" id="1.25.40.10">
    <property type="entry name" value="Tetratricopeptide repeat domain"/>
    <property type="match status" value="2"/>
</dbReference>
<feature type="domain" description="NACHT" evidence="2">
    <location>
        <begin position="254"/>
        <end position="393"/>
    </location>
</feature>
<evidence type="ECO:0000256" key="1">
    <source>
        <dbReference type="ARBA" id="ARBA00022737"/>
    </source>
</evidence>
<keyword evidence="1" id="KW-0677">Repeat</keyword>
<dbReference type="EMBL" id="CAOQHR010000001">
    <property type="protein sequence ID" value="CAI6284852.1"/>
    <property type="molecule type" value="Genomic_DNA"/>
</dbReference>
<dbReference type="SUPFAM" id="SSF52540">
    <property type="entry name" value="P-loop containing nucleoside triphosphate hydrolases"/>
    <property type="match status" value="1"/>
</dbReference>
<dbReference type="Pfam" id="PF13374">
    <property type="entry name" value="TPR_10"/>
    <property type="match status" value="1"/>
</dbReference>
<comment type="caution">
    <text evidence="3">The sequence shown here is derived from an EMBL/GenBank/DDBJ whole genome shotgun (WGS) entry which is preliminary data.</text>
</comment>
<dbReference type="Gene3D" id="3.40.50.300">
    <property type="entry name" value="P-loop containing nucleotide triphosphate hydrolases"/>
    <property type="match status" value="1"/>
</dbReference>
<evidence type="ECO:0000313" key="3">
    <source>
        <dbReference type="EMBL" id="CAI6284852.1"/>
    </source>
</evidence>
<evidence type="ECO:0000313" key="4">
    <source>
        <dbReference type="Proteomes" id="UP001152607"/>
    </source>
</evidence>
<dbReference type="Pfam" id="PF13424">
    <property type="entry name" value="TPR_12"/>
    <property type="match status" value="1"/>
</dbReference>
<dbReference type="Pfam" id="PF24809">
    <property type="entry name" value="DUF7708"/>
    <property type="match status" value="1"/>
</dbReference>
<reference evidence="3" key="1">
    <citation type="submission" date="2023-01" db="EMBL/GenBank/DDBJ databases">
        <authorList>
            <person name="Van Ghelder C."/>
            <person name="Rancurel C."/>
        </authorList>
    </citation>
    <scope>NUCLEOTIDE SEQUENCE</scope>
    <source>
        <strain evidence="3">CNCM I-4278</strain>
    </source>
</reference>
<dbReference type="Proteomes" id="UP001152607">
    <property type="component" value="Unassembled WGS sequence"/>
</dbReference>
<proteinExistence type="predicted"/>
<dbReference type="OrthoDB" id="21416at2759"/>
<name>A0A9W4XHZ6_9PLEO</name>
<dbReference type="PROSITE" id="PS50837">
    <property type="entry name" value="NACHT"/>
    <property type="match status" value="1"/>
</dbReference>
<dbReference type="InterPro" id="IPR027417">
    <property type="entry name" value="P-loop_NTPase"/>
</dbReference>
<organism evidence="3 4">
    <name type="scientific">Periconia digitata</name>
    <dbReference type="NCBI Taxonomy" id="1303443"/>
    <lineage>
        <taxon>Eukaryota</taxon>
        <taxon>Fungi</taxon>
        <taxon>Dikarya</taxon>
        <taxon>Ascomycota</taxon>
        <taxon>Pezizomycotina</taxon>
        <taxon>Dothideomycetes</taxon>
        <taxon>Pleosporomycetidae</taxon>
        <taxon>Pleosporales</taxon>
        <taxon>Massarineae</taxon>
        <taxon>Periconiaceae</taxon>
        <taxon>Periconia</taxon>
    </lineage>
</organism>
<protein>
    <recommendedName>
        <fullName evidence="2">NACHT domain-containing protein</fullName>
    </recommendedName>
</protein>
<evidence type="ECO:0000259" key="2">
    <source>
        <dbReference type="PROSITE" id="PS50837"/>
    </source>
</evidence>
<sequence length="1008" mass="115148">MVTPSQQERRLQQCINKLNRQDRDGYLTTTVDEVLLANQSLLRKRSTCSRTLHLCNKLNPIIVFLQHYAKAIDVMAQQSGPVALAWGCIRVLLESVDSHNSYIAFLVSTMEEISDKLHLFQRYDGIYSDWTPFRDSLTNVHYHIVIFLLRVNETLRSGTFKLFRKTFAMAIKKEIQGSLDAIARHTRLLERETELVHHQITHSEIRKRIMDWLSPVDVMHDSLRAREKRTDGTCHWIFKNRAYLDWRDEKTLDRVLWLSGRPGSGKTVLFSSVVQNLQQNLPEGCVAHFYIGLGDNRSEFVNAIATIIAQLVACQSLLSSELVSAFESAARYGRNRLSRADQPMKVLIHLLQAQKMTYLALDGIDECMDLENTLVEISALSKVPNLRILITSRDIPEVRNCLSQHSAVTLSTALIRDDINLFLRAGLNKIFASFEQDDLVDKVLPRLLATADGSFLWAHLMLCTLKQTANVNDLLRASQQLPKDLEAIYESSLQQLNQKPCSTRSLGRNLLCWICFSRRPLKWKELEYALSLDETFNEATERRPFKAAVLRLCNPLVEYDDVLDEFRPLHWSVCEFLAQKNESDFFSHERLSGGFVASTAHSIIVKACIKSISQKRNPDAPDMGVIKQTPLARYATLHWCSHLLQASITPDTRHMTETFMSNAANRKAWVAQYMLLQLRAFPLQAVLRQLRDVNAWLIKASTQSEVCAFDILHDTLDIIHGLAVQFLDVQLSPNLQPSVGHFDTMMAVRDLARAYTQAGRLPDAVLWLEGALEGVQGSDHMADNKRAWILNSLGIIYDQQTRSEAAIETQRRALVIQKARLGTEHLHVAWTKNELGRVFRHVWKLTDSEQMHLEALHTLEIHFPESDPHVMWTKNTLARTYRFQGRFDESLRFHQQTFDVQAGTLGSIHCHTLWTLSDVARCLRDRGNTVMACETFLKVLEGRLENLGDQHPDTLWSMNDVGLLLSLLGKPHEATKYHEKAYTGQLQCLGREHEHTKWTETVLAGCPN</sequence>
<dbReference type="Pfam" id="PF22939">
    <property type="entry name" value="WHD_GPIID"/>
    <property type="match status" value="1"/>
</dbReference>
<dbReference type="InterPro" id="IPR056125">
    <property type="entry name" value="DUF7708"/>
</dbReference>